<reference evidence="2 3" key="1">
    <citation type="submission" date="2021-06" db="EMBL/GenBank/DDBJ databases">
        <authorList>
            <person name="Kallberg Y."/>
            <person name="Tangrot J."/>
            <person name="Rosling A."/>
        </authorList>
    </citation>
    <scope>NUCLEOTIDE SEQUENCE [LARGE SCALE GENOMIC DNA]</scope>
    <source>
        <strain evidence="2 3">120-4 pot B 10/14</strain>
    </source>
</reference>
<feature type="non-terminal residue" evidence="2">
    <location>
        <position position="141"/>
    </location>
</feature>
<evidence type="ECO:0000313" key="3">
    <source>
        <dbReference type="Proteomes" id="UP000789901"/>
    </source>
</evidence>
<organism evidence="2 3">
    <name type="scientific">Gigaspora margarita</name>
    <dbReference type="NCBI Taxonomy" id="4874"/>
    <lineage>
        <taxon>Eukaryota</taxon>
        <taxon>Fungi</taxon>
        <taxon>Fungi incertae sedis</taxon>
        <taxon>Mucoromycota</taxon>
        <taxon>Glomeromycotina</taxon>
        <taxon>Glomeromycetes</taxon>
        <taxon>Diversisporales</taxon>
        <taxon>Gigasporaceae</taxon>
        <taxon>Gigaspora</taxon>
    </lineage>
</organism>
<name>A0ABN7X944_GIGMA</name>
<sequence length="141" mass="16245">MRTDIWEKWLHHIDSEFRIQDRKILLLVDNALSHSSSELSNNTNKTLSVNNVEVDDYQLNSENEDLMDDFPAYMEDHAEAHAEDYAEAQAEDHAEAQAEDHAEAQVEDHVKAHVEGLAETHIEEQEPTPILLMDETKNLLR</sequence>
<evidence type="ECO:0000256" key="1">
    <source>
        <dbReference type="SAM" id="MobiDB-lite"/>
    </source>
</evidence>
<feature type="region of interest" description="Disordered" evidence="1">
    <location>
        <begin position="74"/>
        <end position="107"/>
    </location>
</feature>
<dbReference type="Proteomes" id="UP000789901">
    <property type="component" value="Unassembled WGS sequence"/>
</dbReference>
<proteinExistence type="predicted"/>
<gene>
    <name evidence="2" type="ORF">GMARGA_LOCUS40346</name>
</gene>
<accession>A0ABN7X944</accession>
<protein>
    <submittedName>
        <fullName evidence="2">10726_t:CDS:1</fullName>
    </submittedName>
</protein>
<evidence type="ECO:0000313" key="2">
    <source>
        <dbReference type="EMBL" id="CAG8850699.1"/>
    </source>
</evidence>
<dbReference type="EMBL" id="CAJVQB010102361">
    <property type="protein sequence ID" value="CAG8850699.1"/>
    <property type="molecule type" value="Genomic_DNA"/>
</dbReference>
<comment type="caution">
    <text evidence="2">The sequence shown here is derived from an EMBL/GenBank/DDBJ whole genome shotgun (WGS) entry which is preliminary data.</text>
</comment>
<keyword evidence="3" id="KW-1185">Reference proteome</keyword>